<proteinExistence type="predicted"/>
<dbReference type="AlphaFoldDB" id="A0A7C4ERZ1"/>
<dbReference type="InterPro" id="IPR006674">
    <property type="entry name" value="HD_domain"/>
</dbReference>
<dbReference type="CDD" id="cd00077">
    <property type="entry name" value="HDc"/>
    <property type="match status" value="1"/>
</dbReference>
<protein>
    <submittedName>
        <fullName evidence="2">HD domain-containing protein</fullName>
    </submittedName>
</protein>
<dbReference type="Pfam" id="PF01966">
    <property type="entry name" value="HD"/>
    <property type="match status" value="1"/>
</dbReference>
<accession>A0A7C4ERZ1</accession>
<evidence type="ECO:0000313" key="2">
    <source>
        <dbReference type="EMBL" id="HGH59751.1"/>
    </source>
</evidence>
<dbReference type="SMART" id="SM00471">
    <property type="entry name" value="HDc"/>
    <property type="match status" value="1"/>
</dbReference>
<evidence type="ECO:0000259" key="1">
    <source>
        <dbReference type="SMART" id="SM00471"/>
    </source>
</evidence>
<organism evidence="2">
    <name type="scientific">Desulfomonile tiedjei</name>
    <dbReference type="NCBI Taxonomy" id="2358"/>
    <lineage>
        <taxon>Bacteria</taxon>
        <taxon>Pseudomonadati</taxon>
        <taxon>Thermodesulfobacteriota</taxon>
        <taxon>Desulfomonilia</taxon>
        <taxon>Desulfomonilales</taxon>
        <taxon>Desulfomonilaceae</taxon>
        <taxon>Desulfomonile</taxon>
    </lineage>
</organism>
<sequence>MSDTIALPNHEECIRLLEKYSTPLHIILHSEMVWEVGKVVAEGLSRNNYPVDIDLVRASCLLHDIGKYLCILEGRGYHDIRGQEILDSEGLPDIGRIVVQHVVLRGEKDRPLAEEHVLFYADKRVVHDEIVTLDDRFVYLEKTYGKTPEAIKRLNLMKEETLFLERRIFDVLDFMPMDVARLVLKPLQTALSGAP</sequence>
<dbReference type="EMBL" id="DTGT01000014">
    <property type="protein sequence ID" value="HGH59751.1"/>
    <property type="molecule type" value="Genomic_DNA"/>
</dbReference>
<feature type="domain" description="HD/PDEase" evidence="1">
    <location>
        <begin position="22"/>
        <end position="136"/>
    </location>
</feature>
<comment type="caution">
    <text evidence="2">The sequence shown here is derived from an EMBL/GenBank/DDBJ whole genome shotgun (WGS) entry which is preliminary data.</text>
</comment>
<reference evidence="2" key="1">
    <citation type="journal article" date="2020" name="mSystems">
        <title>Genome- and Community-Level Interaction Insights into Carbon Utilization and Element Cycling Functions of Hydrothermarchaeota in Hydrothermal Sediment.</title>
        <authorList>
            <person name="Zhou Z."/>
            <person name="Liu Y."/>
            <person name="Xu W."/>
            <person name="Pan J."/>
            <person name="Luo Z.H."/>
            <person name="Li M."/>
        </authorList>
    </citation>
    <scope>NUCLEOTIDE SEQUENCE [LARGE SCALE GENOMIC DNA]</scope>
    <source>
        <strain evidence="2">SpSt-769</strain>
    </source>
</reference>
<dbReference type="Gene3D" id="1.10.3210.10">
    <property type="entry name" value="Hypothetical protein af1432"/>
    <property type="match status" value="1"/>
</dbReference>
<dbReference type="InterPro" id="IPR003607">
    <property type="entry name" value="HD/PDEase_dom"/>
</dbReference>
<dbReference type="SUPFAM" id="SSF109604">
    <property type="entry name" value="HD-domain/PDEase-like"/>
    <property type="match status" value="1"/>
</dbReference>
<name>A0A7C4ERZ1_9BACT</name>
<gene>
    <name evidence="2" type="ORF">ENV54_00480</name>
</gene>